<evidence type="ECO:0000313" key="2">
    <source>
        <dbReference type="Proteomes" id="UP000001977"/>
    </source>
</evidence>
<protein>
    <submittedName>
        <fullName evidence="1">Phage terminase large subunit</fullName>
    </submittedName>
</protein>
<dbReference type="Proteomes" id="UP000001977">
    <property type="component" value="Chromosome"/>
</dbReference>
<dbReference type="Gene3D" id="3.40.50.300">
    <property type="entry name" value="P-loop containing nucleotide triphosphate hydrolases"/>
    <property type="match status" value="1"/>
</dbReference>
<dbReference type="AlphaFoldDB" id="Q2KZ54"/>
<dbReference type="Gene3D" id="3.30.420.240">
    <property type="match status" value="1"/>
</dbReference>
<feature type="non-terminal residue" evidence="1">
    <location>
        <position position="1"/>
    </location>
</feature>
<dbReference type="eggNOG" id="COG0507">
    <property type="taxonomic scope" value="Bacteria"/>
</dbReference>
<reference evidence="1 2" key="1">
    <citation type="journal article" date="2006" name="J. Bacteriol.">
        <title>Comparison of the genome sequence of the poultry pathogen Bordetella avium with those of B. bronchiseptica, B. pertussis, and B. parapertussis reveals extensive diversity in surface structures associated with host interaction.</title>
        <authorList>
            <person name="Sebaihia M."/>
            <person name="Preston A."/>
            <person name="Maskell D.J."/>
            <person name="Kuzmiak H."/>
            <person name="Connell T.D."/>
            <person name="King N.D."/>
            <person name="Orndorff P.E."/>
            <person name="Miyamoto D.M."/>
            <person name="Thomson N.R."/>
            <person name="Harris D."/>
            <person name="Goble A."/>
            <person name="Lord A."/>
            <person name="Murphy L."/>
            <person name="Quail M.A."/>
            <person name="Rutter S."/>
            <person name="Squares R."/>
            <person name="Squares S."/>
            <person name="Woodward J."/>
            <person name="Parkhill J."/>
            <person name="Temple L.M."/>
        </authorList>
    </citation>
    <scope>NUCLEOTIDE SEQUENCE [LARGE SCALE GENOMIC DNA]</scope>
    <source>
        <strain evidence="1 2">197N</strain>
    </source>
</reference>
<dbReference type="InterPro" id="IPR027417">
    <property type="entry name" value="P-loop_NTPase"/>
</dbReference>
<dbReference type="EMBL" id="AM167904">
    <property type="protein sequence ID" value="CAJ48020.1"/>
    <property type="molecule type" value="Genomic_DNA"/>
</dbReference>
<sequence length="512" mass="56752">VDMDLSVAEVRDLLPYLTPAERAELDAILVADMARVLWRPLPGPQRMAYESQADITGYGGAAGGGKTDLAVGLTLTAHDRTLFMRREKAQSEGFVQRLAEVLGNTEGYNSQKGFWRLPGGRLCEVGGLDNPGDENRWRGRPHDLIVLDEATELREHQARFVLGWNRTTKAGQRCRVLMTFNPPTTVEGRWVVEYFAPWLDPKHPHPAKPGELRWFAVIDGKEVEVEGGAPFAHNGETIVPRSRTFIPSRIADNPFLMGTGYESVLQSLPEPLRSQMLYGDFNAGIEDDPWQVIPTAWVEAAQARWKRPDRLAPMDSLGLDVARGGRDKTILARRHGWWFDEPLVYPGKDTPDGPTVAGLAISALRDHAVIHLDVIGVGASPYDFLVTAKQQVVGVNVAEAACGTDKSGRLRFFNRRSELWWRMREALDPIHNTGIALPPDPRLLADLTAPTWSLSGATLKVASREDIIDKIGRSPDFGSAYVLALMDTPKRAAVEALGQARSRLDYDPYARM</sequence>
<dbReference type="HOGENOM" id="CLU_532701_0_0_4"/>
<name>Q2KZ54_BORA1</name>
<gene>
    <name evidence="1" type="ordered locus">BAV0418</name>
</gene>
<proteinExistence type="predicted"/>
<dbReference type="KEGG" id="bav:BAV0418"/>
<organism evidence="1 2">
    <name type="scientific">Bordetella avium (strain 197N)</name>
    <dbReference type="NCBI Taxonomy" id="360910"/>
    <lineage>
        <taxon>Bacteria</taxon>
        <taxon>Pseudomonadati</taxon>
        <taxon>Pseudomonadota</taxon>
        <taxon>Betaproteobacteria</taxon>
        <taxon>Burkholderiales</taxon>
        <taxon>Alcaligenaceae</taxon>
        <taxon>Bordetella</taxon>
    </lineage>
</organism>
<accession>Q2KZ54</accession>
<keyword evidence="2" id="KW-1185">Reference proteome</keyword>
<dbReference type="STRING" id="360910.BAV0418"/>
<evidence type="ECO:0000313" key="1">
    <source>
        <dbReference type="EMBL" id="CAJ48020.1"/>
    </source>
</evidence>
<dbReference type="eggNOG" id="COG5362">
    <property type="taxonomic scope" value="Bacteria"/>
</dbReference>